<reference evidence="1 2" key="1">
    <citation type="submission" date="2022-03" db="EMBL/GenBank/DDBJ databases">
        <title>Survey of Intraspecific Variation of Edwardsiella anguillarum Isolates from Non-Anguillid Fish Host Originating from Varied Geographic Locations.</title>
        <authorList>
            <person name="Armwood A.R."/>
            <person name="Woodyard E."/>
            <person name="Waldbieser G.C."/>
            <person name="Camus A.C."/>
            <person name="Divya D."/>
            <person name="Tekedar H."/>
            <person name="Soto E."/>
            <person name="Stein C."/>
            <person name="Ucko M."/>
            <person name="Ware C."/>
            <person name="Griffin M.J."/>
        </authorList>
    </citation>
    <scope>NUCLEOTIDE SEQUENCE [LARGE SCALE GENOMIC DNA]</scope>
    <source>
        <strain evidence="1 2">R18-35-2</strain>
    </source>
</reference>
<organism evidence="1 2">
    <name type="scientific">Edwardsiella anguillarum</name>
    <dbReference type="NCBI Taxonomy" id="1821960"/>
    <lineage>
        <taxon>Bacteria</taxon>
        <taxon>Pseudomonadati</taxon>
        <taxon>Pseudomonadota</taxon>
        <taxon>Gammaproteobacteria</taxon>
        <taxon>Enterobacterales</taxon>
        <taxon>Hafniaceae</taxon>
        <taxon>Edwardsiella</taxon>
    </lineage>
</organism>
<dbReference type="Proteomes" id="UP001238370">
    <property type="component" value="Chromosome"/>
</dbReference>
<accession>A0ABY8SG06</accession>
<dbReference type="RefSeq" id="WP_144420055.1">
    <property type="nucleotide sequence ID" value="NZ_CP094302.2"/>
</dbReference>
<dbReference type="EMBL" id="CP094302">
    <property type="protein sequence ID" value="WHP84619.1"/>
    <property type="molecule type" value="Genomic_DNA"/>
</dbReference>
<sequence>MTKEEKAWLLAVAYATTAPKDTSPDEFLVEVERSEADFLSLLQKKEAEAAEESIKIWEKLGS</sequence>
<evidence type="ECO:0000313" key="2">
    <source>
        <dbReference type="Proteomes" id="UP001238370"/>
    </source>
</evidence>
<protein>
    <recommendedName>
        <fullName evidence="3">Phage protein</fullName>
    </recommendedName>
</protein>
<name>A0ABY8SG06_9GAMM</name>
<gene>
    <name evidence="1" type="ORF">MQ095_03875</name>
</gene>
<keyword evidence="2" id="KW-1185">Reference proteome</keyword>
<evidence type="ECO:0008006" key="3">
    <source>
        <dbReference type="Google" id="ProtNLM"/>
    </source>
</evidence>
<evidence type="ECO:0000313" key="1">
    <source>
        <dbReference type="EMBL" id="WHP84619.1"/>
    </source>
</evidence>
<proteinExistence type="predicted"/>